<accession>A0A9P5CSH8</accession>
<feature type="domain" description="Aminoglycoside phosphotransferase" evidence="1">
    <location>
        <begin position="141"/>
        <end position="186"/>
    </location>
</feature>
<dbReference type="SUPFAM" id="SSF56112">
    <property type="entry name" value="Protein kinase-like (PK-like)"/>
    <property type="match status" value="1"/>
</dbReference>
<dbReference type="GeneID" id="63837291"/>
<comment type="caution">
    <text evidence="2">The sequence shown here is derived from an EMBL/GenBank/DDBJ whole genome shotgun (WGS) entry which is preliminary data.</text>
</comment>
<dbReference type="AlphaFoldDB" id="A0A9P5CSH8"/>
<sequence length="207" mass="22664">MFLAYFELDEGAGTIFQPALVGAHHTTTGDVFEAGIKRSWHHREIDYDDLTVVQTLQPGRLEVVRHPDFGNTSVLVKLGPDGYEADMHRETEFYRILDGLGTTPLFLGHITRGDRIVGFVSEYIIAEGKSAAVGTQTGRKKAACLAALRRMHANGVAHRDAHGGNCLLRENGTAVLIDFELSVVNPSQAQVAKDLWVMSHTVQIEGA</sequence>
<dbReference type="Gene3D" id="1.10.510.10">
    <property type="entry name" value="Transferase(Phosphotransferase) domain 1"/>
    <property type="match status" value="1"/>
</dbReference>
<protein>
    <recommendedName>
        <fullName evidence="1">Aminoglycoside phosphotransferase domain-containing protein</fullName>
    </recommendedName>
</protein>
<dbReference type="RefSeq" id="XP_040779578.1">
    <property type="nucleotide sequence ID" value="XM_040920162.1"/>
</dbReference>
<name>A0A9P5CSH8_CRYP1</name>
<dbReference type="Pfam" id="PF01636">
    <property type="entry name" value="APH"/>
    <property type="match status" value="1"/>
</dbReference>
<dbReference type="EMBL" id="MU032345">
    <property type="protein sequence ID" value="KAF3768617.1"/>
    <property type="molecule type" value="Genomic_DNA"/>
</dbReference>
<gene>
    <name evidence="2" type="ORF">M406DRAFT_327044</name>
</gene>
<evidence type="ECO:0000313" key="3">
    <source>
        <dbReference type="Proteomes" id="UP000803844"/>
    </source>
</evidence>
<dbReference type="Proteomes" id="UP000803844">
    <property type="component" value="Unassembled WGS sequence"/>
</dbReference>
<evidence type="ECO:0000313" key="2">
    <source>
        <dbReference type="EMBL" id="KAF3768617.1"/>
    </source>
</evidence>
<dbReference type="OrthoDB" id="2687876at2759"/>
<reference evidence="2" key="1">
    <citation type="journal article" date="2020" name="Phytopathology">
        <title>Genome sequence of the chestnut blight fungus Cryphonectria parasitica EP155: A fundamental resource for an archetypical invasive plant pathogen.</title>
        <authorList>
            <person name="Crouch J.A."/>
            <person name="Dawe A."/>
            <person name="Aerts A."/>
            <person name="Barry K."/>
            <person name="Churchill A.C.L."/>
            <person name="Grimwood J."/>
            <person name="Hillman B."/>
            <person name="Milgroom M.G."/>
            <person name="Pangilinan J."/>
            <person name="Smith M."/>
            <person name="Salamov A."/>
            <person name="Schmutz J."/>
            <person name="Yadav J."/>
            <person name="Grigoriev I.V."/>
            <person name="Nuss D."/>
        </authorList>
    </citation>
    <scope>NUCLEOTIDE SEQUENCE</scope>
    <source>
        <strain evidence="2">EP155</strain>
    </source>
</reference>
<dbReference type="InterPro" id="IPR011009">
    <property type="entry name" value="Kinase-like_dom_sf"/>
</dbReference>
<proteinExistence type="predicted"/>
<evidence type="ECO:0000259" key="1">
    <source>
        <dbReference type="Pfam" id="PF01636"/>
    </source>
</evidence>
<keyword evidence="3" id="KW-1185">Reference proteome</keyword>
<organism evidence="2 3">
    <name type="scientific">Cryphonectria parasitica (strain ATCC 38755 / EP155)</name>
    <dbReference type="NCBI Taxonomy" id="660469"/>
    <lineage>
        <taxon>Eukaryota</taxon>
        <taxon>Fungi</taxon>
        <taxon>Dikarya</taxon>
        <taxon>Ascomycota</taxon>
        <taxon>Pezizomycotina</taxon>
        <taxon>Sordariomycetes</taxon>
        <taxon>Sordariomycetidae</taxon>
        <taxon>Diaporthales</taxon>
        <taxon>Cryphonectriaceae</taxon>
        <taxon>Cryphonectria-Endothia species complex</taxon>
        <taxon>Cryphonectria</taxon>
    </lineage>
</organism>
<dbReference type="InterPro" id="IPR002575">
    <property type="entry name" value="Aminoglycoside_PTrfase"/>
</dbReference>